<keyword evidence="3" id="KW-1185">Reference proteome</keyword>
<dbReference type="GO" id="GO:0120241">
    <property type="term" value="F:2-iminobutanoate/2-iminopropanoate deaminase"/>
    <property type="evidence" value="ECO:0007669"/>
    <property type="project" value="UniProtKB-EC"/>
</dbReference>
<dbReference type="PANTHER" id="PTHR11803">
    <property type="entry name" value="2-IMINOBUTANOATE/2-IMINOPROPANOATE DEAMINASE RIDA"/>
    <property type="match status" value="1"/>
</dbReference>
<dbReference type="PANTHER" id="PTHR11803:SF58">
    <property type="entry name" value="PROTEIN HMF1-RELATED"/>
    <property type="match status" value="1"/>
</dbReference>
<dbReference type="InterPro" id="IPR035959">
    <property type="entry name" value="RutC-like_sf"/>
</dbReference>
<dbReference type="InterPro" id="IPR006175">
    <property type="entry name" value="YjgF/YER057c/UK114"/>
</dbReference>
<gene>
    <name evidence="2" type="primary">yabJ_1</name>
    <name evidence="2" type="ORF">KSP9073_00223</name>
</gene>
<dbReference type="Gene3D" id="3.30.1330.40">
    <property type="entry name" value="RutC-like"/>
    <property type="match status" value="1"/>
</dbReference>
<evidence type="ECO:0000313" key="3">
    <source>
        <dbReference type="Proteomes" id="UP000244934"/>
    </source>
</evidence>
<dbReference type="Pfam" id="PF01042">
    <property type="entry name" value="Ribonuc_L-PSP"/>
    <property type="match status" value="1"/>
</dbReference>
<reference evidence="3" key="1">
    <citation type="submission" date="2018-03" db="EMBL/GenBank/DDBJ databases">
        <authorList>
            <person name="Navarro De La Torre S."/>
        </authorList>
    </citation>
    <scope>NUCLEOTIDE SEQUENCE [LARGE SCALE GENOMIC DNA]</scope>
    <source>
        <strain evidence="3">EAod3</strain>
    </source>
</reference>
<dbReference type="CDD" id="cd00448">
    <property type="entry name" value="YjgF_YER057c_UK114_family"/>
    <property type="match status" value="1"/>
</dbReference>
<evidence type="ECO:0000313" key="2">
    <source>
        <dbReference type="EMBL" id="SPJ32223.1"/>
    </source>
</evidence>
<dbReference type="AlphaFoldDB" id="A0A2R8CH86"/>
<dbReference type="Proteomes" id="UP000244934">
    <property type="component" value="Unassembled WGS sequence"/>
</dbReference>
<organism evidence="2 3">
    <name type="scientific">Kushneria phyllosphaerae</name>
    <dbReference type="NCBI Taxonomy" id="2100822"/>
    <lineage>
        <taxon>Bacteria</taxon>
        <taxon>Pseudomonadati</taxon>
        <taxon>Pseudomonadota</taxon>
        <taxon>Gammaproteobacteria</taxon>
        <taxon>Oceanospirillales</taxon>
        <taxon>Halomonadaceae</taxon>
        <taxon>Kushneria</taxon>
    </lineage>
</organism>
<protein>
    <submittedName>
        <fullName evidence="2">2-iminobutanoate/2-iminopropanoate deaminase</fullName>
        <ecNumber evidence="2">3.5.99.10</ecNumber>
    </submittedName>
</protein>
<sequence>MNQAVHHPELRCENSSEISRPGGHYSHVCMGAGQVFISGQLPIRSDGSQLNDASFEDQARQVLANVDACLACAGVERKNLMQVRIYVTDINNWPAFNALYAEWLGAHRPARAVAGVAQLHFGFAVEVEAVALL</sequence>
<dbReference type="RefSeq" id="WP_108841121.1">
    <property type="nucleotide sequence ID" value="NZ_ONZI01000001.1"/>
</dbReference>
<evidence type="ECO:0000256" key="1">
    <source>
        <dbReference type="ARBA" id="ARBA00010552"/>
    </source>
</evidence>
<name>A0A2R8CH86_9GAMM</name>
<dbReference type="SUPFAM" id="SSF55298">
    <property type="entry name" value="YjgF-like"/>
    <property type="match status" value="1"/>
</dbReference>
<accession>A0A2R8CH86</accession>
<comment type="similarity">
    <text evidence="1">Belongs to the RutC family.</text>
</comment>
<dbReference type="EC" id="3.5.99.10" evidence="2"/>
<dbReference type="OrthoDB" id="9803101at2"/>
<dbReference type="EMBL" id="ONZI01000001">
    <property type="protein sequence ID" value="SPJ32223.1"/>
    <property type="molecule type" value="Genomic_DNA"/>
</dbReference>
<keyword evidence="2" id="KW-0378">Hydrolase</keyword>
<proteinExistence type="inferred from homology"/>
<dbReference type="GO" id="GO:0005829">
    <property type="term" value="C:cytosol"/>
    <property type="evidence" value="ECO:0007669"/>
    <property type="project" value="TreeGrafter"/>
</dbReference>